<evidence type="ECO:0000313" key="3">
    <source>
        <dbReference type="EMBL" id="KAG1785086.1"/>
    </source>
</evidence>
<organism evidence="3 4">
    <name type="scientific">Suillus plorans</name>
    <dbReference type="NCBI Taxonomy" id="116603"/>
    <lineage>
        <taxon>Eukaryota</taxon>
        <taxon>Fungi</taxon>
        <taxon>Dikarya</taxon>
        <taxon>Basidiomycota</taxon>
        <taxon>Agaricomycotina</taxon>
        <taxon>Agaricomycetes</taxon>
        <taxon>Agaricomycetidae</taxon>
        <taxon>Boletales</taxon>
        <taxon>Suillineae</taxon>
        <taxon>Suillaceae</taxon>
        <taxon>Suillus</taxon>
    </lineage>
</organism>
<feature type="domain" description="DUF6532" evidence="2">
    <location>
        <begin position="436"/>
        <end position="643"/>
    </location>
</feature>
<evidence type="ECO:0000256" key="1">
    <source>
        <dbReference type="SAM" id="MobiDB-lite"/>
    </source>
</evidence>
<evidence type="ECO:0000259" key="2">
    <source>
        <dbReference type="Pfam" id="PF20149"/>
    </source>
</evidence>
<gene>
    <name evidence="3" type="ORF">HD556DRAFT_1314535</name>
</gene>
<dbReference type="InterPro" id="IPR045341">
    <property type="entry name" value="DUF6532"/>
</dbReference>
<dbReference type="EMBL" id="JABBWE010000119">
    <property type="protein sequence ID" value="KAG1785086.1"/>
    <property type="molecule type" value="Genomic_DNA"/>
</dbReference>
<dbReference type="OrthoDB" id="2675583at2759"/>
<name>A0A9P7DAX3_9AGAM</name>
<sequence length="688" mass="75078">MPARSSPKKKRMKRKAMDSDGQEISTKKSRAGAVPLSMSQQTPDVDSSLLPRHSGRPGTGTGGRANQLERIGALLGAPARTSKPKGSTSLDSNVPVNPLAPEPVRKGRGSRAKKPPPPYSASELADPPAATSTKAQGKKAKATKTAVIPPSSMEASDVQPSFHQHEAGARFGFSQHIVPRGTEPDLQALNNPYVAAAREKVAATCLPAPIGASAAIRRLPATTTRSTKKDFVPPIPLRSTSAAHQSDHMFYQNLDPTLRSADDGSGQKDSGSDTSSEGSDTSTTDDEEDQEVGWGASKGYLTAHPGFSKEVLPSQPRVTTALPSDFEFQYSCDEDDIIALAVEDSASSNDDIQPAAIEPKPDDVFLRHQKKNGRPRVPNPEFLDLLQSSNTTSIKVEESETKATMAKAPRSKEPSEPKPTQLGWYPPRWKAFLEDAKGDCRTQHAIENTFPTLADDLPISVTEALTSSLVEWLEGSKQVEPGLWPDYKPDMAKLLYEDLSTWCSNLKKTAVAIAPTMYNLIPPPEVPMQDRVTWVQNTAKELLHDSLFLRNGVDELGKTNNAAHPALREAAISFLYTGSYRVARRRPDIFKKEIPLNSLALICTAYHCVLDGFIKNGNGKLFPKFSAKEYSTIYQSMIALLEDVKNDPYHGPKLMRQLCEWAAEGWAESCKLDGRDTTKHNHLQVILD</sequence>
<dbReference type="RefSeq" id="XP_041152571.1">
    <property type="nucleotide sequence ID" value="XM_041300944.1"/>
</dbReference>
<feature type="compositionally biased region" description="Polar residues" evidence="1">
    <location>
        <begin position="84"/>
        <end position="95"/>
    </location>
</feature>
<feature type="region of interest" description="Disordered" evidence="1">
    <location>
        <begin position="393"/>
        <end position="421"/>
    </location>
</feature>
<dbReference type="Pfam" id="PF20149">
    <property type="entry name" value="DUF6532"/>
    <property type="match status" value="1"/>
</dbReference>
<evidence type="ECO:0000313" key="4">
    <source>
        <dbReference type="Proteomes" id="UP000719766"/>
    </source>
</evidence>
<dbReference type="GeneID" id="64594708"/>
<dbReference type="Proteomes" id="UP000719766">
    <property type="component" value="Unassembled WGS sequence"/>
</dbReference>
<keyword evidence="4" id="KW-1185">Reference proteome</keyword>
<reference evidence="3" key="1">
    <citation type="journal article" date="2020" name="New Phytol.">
        <title>Comparative genomics reveals dynamic genome evolution in host specialist ectomycorrhizal fungi.</title>
        <authorList>
            <person name="Lofgren L.A."/>
            <person name="Nguyen N.H."/>
            <person name="Vilgalys R."/>
            <person name="Ruytinx J."/>
            <person name="Liao H.L."/>
            <person name="Branco S."/>
            <person name="Kuo A."/>
            <person name="LaButti K."/>
            <person name="Lipzen A."/>
            <person name="Andreopoulos W."/>
            <person name="Pangilinan J."/>
            <person name="Riley R."/>
            <person name="Hundley H."/>
            <person name="Na H."/>
            <person name="Barry K."/>
            <person name="Grigoriev I.V."/>
            <person name="Stajich J.E."/>
            <person name="Kennedy P.G."/>
        </authorList>
    </citation>
    <scope>NUCLEOTIDE SEQUENCE</scope>
    <source>
        <strain evidence="3">S12</strain>
    </source>
</reference>
<accession>A0A9P7DAX3</accession>
<feature type="region of interest" description="Disordered" evidence="1">
    <location>
        <begin position="1"/>
        <end position="161"/>
    </location>
</feature>
<feature type="compositionally biased region" description="Low complexity" evidence="1">
    <location>
        <begin position="267"/>
        <end position="282"/>
    </location>
</feature>
<dbReference type="AlphaFoldDB" id="A0A9P7DAX3"/>
<feature type="region of interest" description="Disordered" evidence="1">
    <location>
        <begin position="224"/>
        <end position="292"/>
    </location>
</feature>
<protein>
    <recommendedName>
        <fullName evidence="2">DUF6532 domain-containing protein</fullName>
    </recommendedName>
</protein>
<proteinExistence type="predicted"/>
<comment type="caution">
    <text evidence="3">The sequence shown here is derived from an EMBL/GenBank/DDBJ whole genome shotgun (WGS) entry which is preliminary data.</text>
</comment>
<feature type="compositionally biased region" description="Basic residues" evidence="1">
    <location>
        <begin position="1"/>
        <end position="14"/>
    </location>
</feature>